<dbReference type="SUPFAM" id="SSF54928">
    <property type="entry name" value="RNA-binding domain, RBD"/>
    <property type="match status" value="1"/>
</dbReference>
<dbReference type="InterPro" id="IPR035979">
    <property type="entry name" value="RBD_domain_sf"/>
</dbReference>
<gene>
    <name evidence="2" type="ORF">PGTUg99_028856</name>
</gene>
<proteinExistence type="predicted"/>
<feature type="domain" description="RRM" evidence="1">
    <location>
        <begin position="10"/>
        <end position="81"/>
    </location>
</feature>
<organism evidence="2 3">
    <name type="scientific">Puccinia graminis f. sp. tritici</name>
    <dbReference type="NCBI Taxonomy" id="56615"/>
    <lineage>
        <taxon>Eukaryota</taxon>
        <taxon>Fungi</taxon>
        <taxon>Dikarya</taxon>
        <taxon>Basidiomycota</taxon>
        <taxon>Pucciniomycotina</taxon>
        <taxon>Pucciniomycetes</taxon>
        <taxon>Pucciniales</taxon>
        <taxon>Pucciniaceae</taxon>
        <taxon>Puccinia</taxon>
    </lineage>
</organism>
<dbReference type="InterPro" id="IPR012677">
    <property type="entry name" value="Nucleotide-bd_a/b_plait_sf"/>
</dbReference>
<dbReference type="EMBL" id="VDEP01000169">
    <property type="protein sequence ID" value="KAA1127173.1"/>
    <property type="molecule type" value="Genomic_DNA"/>
</dbReference>
<comment type="caution">
    <text evidence="2">The sequence shown here is derived from an EMBL/GenBank/DDBJ whole genome shotgun (WGS) entry which is preliminary data.</text>
</comment>
<accession>A0A5B0RQS4</accession>
<dbReference type="GO" id="GO:0003723">
    <property type="term" value="F:RNA binding"/>
    <property type="evidence" value="ECO:0007669"/>
    <property type="project" value="InterPro"/>
</dbReference>
<dbReference type="Pfam" id="PF00076">
    <property type="entry name" value="RRM_1"/>
    <property type="match status" value="1"/>
</dbReference>
<evidence type="ECO:0000259" key="1">
    <source>
        <dbReference type="SMART" id="SM00360"/>
    </source>
</evidence>
<evidence type="ECO:0000313" key="2">
    <source>
        <dbReference type="EMBL" id="KAA1127173.1"/>
    </source>
</evidence>
<dbReference type="CDD" id="cd00590">
    <property type="entry name" value="RRM_SF"/>
    <property type="match status" value="1"/>
</dbReference>
<protein>
    <recommendedName>
        <fullName evidence="1">RRM domain-containing protein</fullName>
    </recommendedName>
</protein>
<reference evidence="2 3" key="1">
    <citation type="submission" date="2019-05" db="EMBL/GenBank/DDBJ databases">
        <title>Emergence of the Ug99 lineage of the wheat stem rust pathogen through somatic hybridization.</title>
        <authorList>
            <person name="Li F."/>
            <person name="Upadhyaya N.M."/>
            <person name="Sperschneider J."/>
            <person name="Matny O."/>
            <person name="Nguyen-Phuc H."/>
            <person name="Mago R."/>
            <person name="Raley C."/>
            <person name="Miller M.E."/>
            <person name="Silverstein K.A.T."/>
            <person name="Henningsen E."/>
            <person name="Hirsch C.D."/>
            <person name="Visser B."/>
            <person name="Pretorius Z.A."/>
            <person name="Steffenson B.J."/>
            <person name="Schwessinger B."/>
            <person name="Dodds P.N."/>
            <person name="Figueroa M."/>
        </authorList>
    </citation>
    <scope>NUCLEOTIDE SEQUENCE [LARGE SCALE GENOMIC DNA]</scope>
    <source>
        <strain evidence="2 3">Ug99</strain>
    </source>
</reference>
<dbReference type="SMART" id="SM00360">
    <property type="entry name" value="RRM"/>
    <property type="match status" value="1"/>
</dbReference>
<sequence length="98" mass="10333">MLTNARPLYPVFLTNIAPGTTDGDICAALASYGSVHHCLLPCVAPDKELCAIVVFACPKEANLAIKELDGAEADGYLLSARAARDDERSALALLARMS</sequence>
<dbReference type="AlphaFoldDB" id="A0A5B0RQS4"/>
<dbReference type="Proteomes" id="UP000325313">
    <property type="component" value="Unassembled WGS sequence"/>
</dbReference>
<name>A0A5B0RQS4_PUCGR</name>
<dbReference type="InterPro" id="IPR000504">
    <property type="entry name" value="RRM_dom"/>
</dbReference>
<dbReference type="Gene3D" id="3.30.70.330">
    <property type="match status" value="1"/>
</dbReference>
<evidence type="ECO:0000313" key="3">
    <source>
        <dbReference type="Proteomes" id="UP000325313"/>
    </source>
</evidence>